<proteinExistence type="inferred from homology"/>
<dbReference type="GO" id="GO:0042803">
    <property type="term" value="F:protein homodimerization activity"/>
    <property type="evidence" value="ECO:0007669"/>
    <property type="project" value="UniProtKB-ARBA"/>
</dbReference>
<dbReference type="SUPFAM" id="SSF53383">
    <property type="entry name" value="PLP-dependent transferases"/>
    <property type="match status" value="1"/>
</dbReference>
<feature type="binding site" evidence="10">
    <location>
        <position position="136"/>
    </location>
    <ligand>
        <name>(6S)-5,6,7,8-tetrahydrofolate</name>
        <dbReference type="ChEBI" id="CHEBI:57453"/>
    </ligand>
</feature>
<comment type="cofactor">
    <cofactor evidence="1 10 11">
        <name>pyridoxal 5'-phosphate</name>
        <dbReference type="ChEBI" id="CHEBI:597326"/>
    </cofactor>
</comment>
<dbReference type="UniPathway" id="UPA00288">
    <property type="reaction ID" value="UER01023"/>
</dbReference>
<dbReference type="InterPro" id="IPR001085">
    <property type="entry name" value="Ser_HO-MeTrfase"/>
</dbReference>
<organism evidence="13 14">
    <name type="scientific">Geodermatophilus africanus</name>
    <dbReference type="NCBI Taxonomy" id="1137993"/>
    <lineage>
        <taxon>Bacteria</taxon>
        <taxon>Bacillati</taxon>
        <taxon>Actinomycetota</taxon>
        <taxon>Actinomycetes</taxon>
        <taxon>Geodermatophilales</taxon>
        <taxon>Geodermatophilaceae</taxon>
        <taxon>Geodermatophilus</taxon>
    </lineage>
</organism>
<comment type="catalytic activity">
    <reaction evidence="10">
        <text>(6R)-5,10-methylene-5,6,7,8-tetrahydrofolate + glycine + H2O = (6S)-5,6,7,8-tetrahydrofolate + L-serine</text>
        <dbReference type="Rhea" id="RHEA:15481"/>
        <dbReference type="ChEBI" id="CHEBI:15377"/>
        <dbReference type="ChEBI" id="CHEBI:15636"/>
        <dbReference type="ChEBI" id="CHEBI:33384"/>
        <dbReference type="ChEBI" id="CHEBI:57305"/>
        <dbReference type="ChEBI" id="CHEBI:57453"/>
        <dbReference type="EC" id="2.1.2.1"/>
    </reaction>
</comment>
<evidence type="ECO:0000256" key="4">
    <source>
        <dbReference type="ARBA" id="ARBA00011738"/>
    </source>
</evidence>
<feature type="domain" description="Serine hydroxymethyltransferase-like" evidence="12">
    <location>
        <begin position="23"/>
        <end position="404"/>
    </location>
</feature>
<dbReference type="Pfam" id="PF00464">
    <property type="entry name" value="SHMT"/>
    <property type="match status" value="1"/>
</dbReference>
<reference evidence="14" key="1">
    <citation type="submission" date="2016-10" db="EMBL/GenBank/DDBJ databases">
        <authorList>
            <person name="Varghese N."/>
            <person name="Submissions S."/>
        </authorList>
    </citation>
    <scope>NUCLEOTIDE SEQUENCE [LARGE SCALE GENOMIC DNA]</scope>
    <source>
        <strain evidence="14">DSM 45422</strain>
    </source>
</reference>
<evidence type="ECO:0000259" key="12">
    <source>
        <dbReference type="Pfam" id="PF00464"/>
    </source>
</evidence>
<dbReference type="CDD" id="cd00378">
    <property type="entry name" value="SHMT"/>
    <property type="match status" value="1"/>
</dbReference>
<comment type="similarity">
    <text evidence="3 10">Belongs to the SHMT family.</text>
</comment>
<dbReference type="Gene3D" id="3.40.640.10">
    <property type="entry name" value="Type I PLP-dependent aspartate aminotransferase-like (Major domain)"/>
    <property type="match status" value="1"/>
</dbReference>
<evidence type="ECO:0000256" key="11">
    <source>
        <dbReference type="PIRSR" id="PIRSR000412-50"/>
    </source>
</evidence>
<dbReference type="GO" id="GO:0032259">
    <property type="term" value="P:methylation"/>
    <property type="evidence" value="ECO:0007669"/>
    <property type="project" value="UniProtKB-KW"/>
</dbReference>
<keyword evidence="10" id="KW-0028">Amino-acid biosynthesis</keyword>
<dbReference type="STRING" id="1137993.SAMN05660209_04961"/>
<feature type="modified residue" description="N6-(pyridoxal phosphate)lysine" evidence="10 11">
    <location>
        <position position="245"/>
    </location>
</feature>
<dbReference type="PANTHER" id="PTHR11680:SF35">
    <property type="entry name" value="SERINE HYDROXYMETHYLTRANSFERASE 1"/>
    <property type="match status" value="1"/>
</dbReference>
<dbReference type="AlphaFoldDB" id="A0A1H3QYJ5"/>
<dbReference type="InterPro" id="IPR015422">
    <property type="entry name" value="PyrdxlP-dep_Trfase_small"/>
</dbReference>
<feature type="binding site" evidence="10">
    <location>
        <begin position="140"/>
        <end position="142"/>
    </location>
    <ligand>
        <name>(6S)-5,6,7,8-tetrahydrofolate</name>
        <dbReference type="ChEBI" id="CHEBI:57453"/>
    </ligand>
</feature>
<dbReference type="GO" id="GO:0035999">
    <property type="term" value="P:tetrahydrofolate interconversion"/>
    <property type="evidence" value="ECO:0007669"/>
    <property type="project" value="UniProtKB-UniRule"/>
</dbReference>
<evidence type="ECO:0000313" key="13">
    <source>
        <dbReference type="EMBL" id="SDZ18624.1"/>
    </source>
</evidence>
<dbReference type="GO" id="GO:0008168">
    <property type="term" value="F:methyltransferase activity"/>
    <property type="evidence" value="ECO:0007669"/>
    <property type="project" value="UniProtKB-KW"/>
</dbReference>
<keyword evidence="8 10" id="KW-0663">Pyridoxal phosphate</keyword>
<accession>A0A1H3QYJ5</accession>
<dbReference type="InterPro" id="IPR019798">
    <property type="entry name" value="Ser_HO-MeTrfase_PLP_BS"/>
</dbReference>
<evidence type="ECO:0000256" key="2">
    <source>
        <dbReference type="ARBA" id="ARBA00004496"/>
    </source>
</evidence>
<comment type="pathway">
    <text evidence="10">One-carbon metabolism; tetrahydrofolate interconversion.</text>
</comment>
<evidence type="ECO:0000256" key="5">
    <source>
        <dbReference type="ARBA" id="ARBA00022490"/>
    </source>
</evidence>
<dbReference type="GO" id="GO:0030170">
    <property type="term" value="F:pyridoxal phosphate binding"/>
    <property type="evidence" value="ECO:0007669"/>
    <property type="project" value="UniProtKB-UniRule"/>
</dbReference>
<protein>
    <recommendedName>
        <fullName evidence="10">Serine hydroxymethyltransferase</fullName>
        <shortName evidence="10">SHMT</shortName>
        <shortName evidence="10">Serine methylase</shortName>
        <ecNumber evidence="10">2.1.2.1</ecNumber>
    </recommendedName>
</protein>
<comment type="subunit">
    <text evidence="4 10">Homodimer.</text>
</comment>
<comment type="function">
    <text evidence="9">Catalyzes the reversible interconversion of serine and glycine with tetrahydrofolate (THF) serving as the one-carbon carrier. This reaction serves as the major source of one-carbon groups required for the biosynthesis of purines, thymidylate, methionine, and other important biomolecules. Also exhibits THF-independent aldolase activity toward beta-hydroxyamino acids, producing glycine and aldehydes, via a retro-aldol mechanism. Thus, is able to catalyze the cleavage of L-allo-threonine.</text>
</comment>
<sequence>MVVQVDEARPASAVANPVLDRSLADTDPEVSEAIAAELSRQQTTLEMIASENFAPVAVMQAQGSVLTNKYAEGYPGRRYYGGCEHVDVIEQLAIDRLKALFGAEYANVQPHSGAQANAAAMSALLEPGDTILGLDLAHGGHLTHGMRLNFSGKLYDVAAYHVGREDHRVDMAEVAELARERRPKLIVAGWSAYPRHLDFAEFRRIADEVGAYLMVDMAHFAGLVAAGLHPSPVPHAHVVTSTTHKTLGGPRGGVILATADLAKKFNSSVFPGQQGGPLEHVIAAKAVAFKLAAEPAFRERQERTLAGARILADRLLAADSRAAGIDVVSGGTDVHLVLVDLRESELDGRQAEDRLHAIGITVNRNAVPFDPRPPMVSSGVRIGTPALAARGFDLEDFTEVADVIAAALRPSVGEDQLAELRGRVTRLADRHPLYPDLTEVPR</sequence>
<dbReference type="GO" id="GO:0019264">
    <property type="term" value="P:glycine biosynthetic process from serine"/>
    <property type="evidence" value="ECO:0007669"/>
    <property type="project" value="UniProtKB-UniRule"/>
</dbReference>
<evidence type="ECO:0000256" key="7">
    <source>
        <dbReference type="ARBA" id="ARBA00022679"/>
    </source>
</evidence>
<evidence type="ECO:0000313" key="14">
    <source>
        <dbReference type="Proteomes" id="UP000198921"/>
    </source>
</evidence>
<dbReference type="NCBIfam" id="NF000586">
    <property type="entry name" value="PRK00011.1"/>
    <property type="match status" value="1"/>
</dbReference>
<keyword evidence="6 10" id="KW-0554">One-carbon metabolism</keyword>
<evidence type="ECO:0000256" key="1">
    <source>
        <dbReference type="ARBA" id="ARBA00001933"/>
    </source>
</evidence>
<dbReference type="EC" id="2.1.2.1" evidence="10"/>
<gene>
    <name evidence="10" type="primary">glyA</name>
    <name evidence="13" type="ORF">SAMN05660209_04961</name>
</gene>
<dbReference type="PANTHER" id="PTHR11680">
    <property type="entry name" value="SERINE HYDROXYMETHYLTRANSFERASE"/>
    <property type="match status" value="1"/>
</dbReference>
<dbReference type="HAMAP" id="MF_00051">
    <property type="entry name" value="SHMT"/>
    <property type="match status" value="1"/>
</dbReference>
<dbReference type="GO" id="GO:0005829">
    <property type="term" value="C:cytosol"/>
    <property type="evidence" value="ECO:0007669"/>
    <property type="project" value="TreeGrafter"/>
</dbReference>
<keyword evidence="13" id="KW-0489">Methyltransferase</keyword>
<dbReference type="EMBL" id="FNOT01000027">
    <property type="protein sequence ID" value="SDZ18624.1"/>
    <property type="molecule type" value="Genomic_DNA"/>
</dbReference>
<dbReference type="OrthoDB" id="9803846at2"/>
<dbReference type="InterPro" id="IPR039429">
    <property type="entry name" value="SHMT-like_dom"/>
</dbReference>
<keyword evidence="5 10" id="KW-0963">Cytoplasm</keyword>
<feature type="site" description="Plays an important role in substrate specificity" evidence="10">
    <location>
        <position position="244"/>
    </location>
</feature>
<dbReference type="Proteomes" id="UP000198921">
    <property type="component" value="Unassembled WGS sequence"/>
</dbReference>
<dbReference type="GO" id="GO:0004372">
    <property type="term" value="F:glycine hydroxymethyltransferase activity"/>
    <property type="evidence" value="ECO:0007669"/>
    <property type="project" value="UniProtKB-UniRule"/>
</dbReference>
<dbReference type="InterPro" id="IPR015424">
    <property type="entry name" value="PyrdxlP-dep_Trfase"/>
</dbReference>
<dbReference type="Gene3D" id="3.90.1150.10">
    <property type="entry name" value="Aspartate Aminotransferase, domain 1"/>
    <property type="match status" value="1"/>
</dbReference>
<name>A0A1H3QYJ5_9ACTN</name>
<dbReference type="UniPathway" id="UPA00193"/>
<dbReference type="RefSeq" id="WP_091162119.1">
    <property type="nucleotide sequence ID" value="NZ_FNOT01000027.1"/>
</dbReference>
<dbReference type="PROSITE" id="PS00096">
    <property type="entry name" value="SHMT"/>
    <property type="match status" value="1"/>
</dbReference>
<dbReference type="InterPro" id="IPR049943">
    <property type="entry name" value="Ser_HO-MeTrfase-like"/>
</dbReference>
<comment type="pathway">
    <text evidence="10">Amino-acid biosynthesis; glycine biosynthesis; glycine from L-serine: step 1/1.</text>
</comment>
<evidence type="ECO:0000256" key="9">
    <source>
        <dbReference type="ARBA" id="ARBA00054606"/>
    </source>
</evidence>
<dbReference type="PIRSF" id="PIRSF000412">
    <property type="entry name" value="SHMT"/>
    <property type="match status" value="1"/>
</dbReference>
<evidence type="ECO:0000256" key="10">
    <source>
        <dbReference type="HAMAP-Rule" id="MF_00051"/>
    </source>
</evidence>
<evidence type="ECO:0000256" key="8">
    <source>
        <dbReference type="ARBA" id="ARBA00022898"/>
    </source>
</evidence>
<comment type="subcellular location">
    <subcellularLocation>
        <location evidence="2 10">Cytoplasm</location>
    </subcellularLocation>
</comment>
<evidence type="ECO:0000256" key="6">
    <source>
        <dbReference type="ARBA" id="ARBA00022563"/>
    </source>
</evidence>
<evidence type="ECO:0000256" key="3">
    <source>
        <dbReference type="ARBA" id="ARBA00006376"/>
    </source>
</evidence>
<dbReference type="FunFam" id="3.40.640.10:FF:000001">
    <property type="entry name" value="Serine hydroxymethyltransferase"/>
    <property type="match status" value="1"/>
</dbReference>
<keyword evidence="14" id="KW-1185">Reference proteome</keyword>
<keyword evidence="7 10" id="KW-0808">Transferase</keyword>
<dbReference type="InterPro" id="IPR015421">
    <property type="entry name" value="PyrdxlP-dep_Trfase_major"/>
</dbReference>
<comment type="caution">
    <text evidence="10">Lacks conserved residue(s) required for the propagation of feature annotation.</text>
</comment>